<reference evidence="1" key="1">
    <citation type="submission" date="2021-02" db="EMBL/GenBank/DDBJ databases">
        <title>Draft genome sequence of Microbispora sp. RL4-1S isolated from rice leaves in Thailand.</title>
        <authorList>
            <person name="Muangham S."/>
            <person name="Duangmal K."/>
        </authorList>
    </citation>
    <scope>NUCLEOTIDE SEQUENCE</scope>
    <source>
        <strain evidence="1">RL4-1S</strain>
    </source>
</reference>
<gene>
    <name evidence="1" type="ORF">JOL79_29115</name>
</gene>
<organism evidence="1 2">
    <name type="scientific">Microbispora oryzae</name>
    <dbReference type="NCBI Taxonomy" id="2806554"/>
    <lineage>
        <taxon>Bacteria</taxon>
        <taxon>Bacillati</taxon>
        <taxon>Actinomycetota</taxon>
        <taxon>Actinomycetes</taxon>
        <taxon>Streptosporangiales</taxon>
        <taxon>Streptosporangiaceae</taxon>
        <taxon>Microbispora</taxon>
    </lineage>
</organism>
<evidence type="ECO:0000313" key="2">
    <source>
        <dbReference type="Proteomes" id="UP000674234"/>
    </source>
</evidence>
<proteinExistence type="predicted"/>
<keyword evidence="2" id="KW-1185">Reference proteome</keyword>
<dbReference type="RefSeq" id="WP_210159107.1">
    <property type="nucleotide sequence ID" value="NZ_JAFCNB010000023.1"/>
</dbReference>
<name>A0A941AM09_9ACTN</name>
<protein>
    <submittedName>
        <fullName evidence="1">Asp23/Gls24 family envelope stress response protein</fullName>
    </submittedName>
</protein>
<comment type="caution">
    <text evidence="1">The sequence shown here is derived from an EMBL/GenBank/DDBJ whole genome shotgun (WGS) entry which is preliminary data.</text>
</comment>
<dbReference type="EMBL" id="JAFCNB010000023">
    <property type="protein sequence ID" value="MBP2707847.1"/>
    <property type="molecule type" value="Genomic_DNA"/>
</dbReference>
<dbReference type="Proteomes" id="UP000674234">
    <property type="component" value="Unassembled WGS sequence"/>
</dbReference>
<dbReference type="AlphaFoldDB" id="A0A941AM09"/>
<accession>A0A941AM09</accession>
<evidence type="ECO:0000313" key="1">
    <source>
        <dbReference type="EMBL" id="MBP2707847.1"/>
    </source>
</evidence>
<sequence>MSTPGGRGTTIVSDRAFMKIAEQVAGEDEHVADRPHVSGTVAGSVAAIHLDLAVRYPTSVAGLAHELRERIRSRMRELTGITVENIDIEVVRLVPGQRRDDDHRRHPV</sequence>